<dbReference type="Proteomes" id="UP000887572">
    <property type="component" value="Unplaced"/>
</dbReference>
<protein>
    <submittedName>
        <fullName evidence="2">Uncharacterized protein</fullName>
    </submittedName>
</protein>
<proteinExistence type="predicted"/>
<dbReference type="AlphaFoldDB" id="A0A914H5R9"/>
<dbReference type="WBParaSite" id="Gr19_v10_g1347.t1">
    <property type="protein sequence ID" value="Gr19_v10_g1347.t1"/>
    <property type="gene ID" value="Gr19_v10_g1347"/>
</dbReference>
<accession>A0A914H5R9</accession>
<keyword evidence="1" id="KW-1185">Reference proteome</keyword>
<name>A0A914H5R9_GLORO</name>
<reference evidence="2" key="1">
    <citation type="submission" date="2022-11" db="UniProtKB">
        <authorList>
            <consortium name="WormBaseParasite"/>
        </authorList>
    </citation>
    <scope>IDENTIFICATION</scope>
</reference>
<evidence type="ECO:0000313" key="1">
    <source>
        <dbReference type="Proteomes" id="UP000887572"/>
    </source>
</evidence>
<sequence length="107" mass="11966">MHQTSVRTSPATVSSSASEWTKASELLRDFIKKCAVKPSVFREQTEKLKSALVLGRSEHLHVESLEEKFGQNRAAFGDEEKCAEDEAKSQTQKSEETFSFTVITVTI</sequence>
<organism evidence="1 2">
    <name type="scientific">Globodera rostochiensis</name>
    <name type="common">Golden nematode worm</name>
    <name type="synonym">Heterodera rostochiensis</name>
    <dbReference type="NCBI Taxonomy" id="31243"/>
    <lineage>
        <taxon>Eukaryota</taxon>
        <taxon>Metazoa</taxon>
        <taxon>Ecdysozoa</taxon>
        <taxon>Nematoda</taxon>
        <taxon>Chromadorea</taxon>
        <taxon>Rhabditida</taxon>
        <taxon>Tylenchina</taxon>
        <taxon>Tylenchomorpha</taxon>
        <taxon>Tylenchoidea</taxon>
        <taxon>Heteroderidae</taxon>
        <taxon>Heteroderinae</taxon>
        <taxon>Globodera</taxon>
    </lineage>
</organism>
<evidence type="ECO:0000313" key="2">
    <source>
        <dbReference type="WBParaSite" id="Gr19_v10_g1347.t1"/>
    </source>
</evidence>